<accession>A0A3D9KW39</accession>
<organism evidence="2 3">
    <name type="scientific">Marinoscillum furvescens DSM 4134</name>
    <dbReference type="NCBI Taxonomy" id="1122208"/>
    <lineage>
        <taxon>Bacteria</taxon>
        <taxon>Pseudomonadati</taxon>
        <taxon>Bacteroidota</taxon>
        <taxon>Cytophagia</taxon>
        <taxon>Cytophagales</taxon>
        <taxon>Reichenbachiellaceae</taxon>
        <taxon>Marinoscillum</taxon>
    </lineage>
</organism>
<evidence type="ECO:0000313" key="3">
    <source>
        <dbReference type="Proteomes" id="UP000256779"/>
    </source>
</evidence>
<comment type="caution">
    <text evidence="2">The sequence shown here is derived from an EMBL/GenBank/DDBJ whole genome shotgun (WGS) entry which is preliminary data.</text>
</comment>
<keyword evidence="3" id="KW-1185">Reference proteome</keyword>
<keyword evidence="1" id="KW-0732">Signal</keyword>
<feature type="chain" id="PRO_5017759566" evidence="1">
    <location>
        <begin position="18"/>
        <end position="186"/>
    </location>
</feature>
<gene>
    <name evidence="2" type="ORF">C7460_13329</name>
</gene>
<protein>
    <submittedName>
        <fullName evidence="2">Uncharacterized protein</fullName>
    </submittedName>
</protein>
<dbReference type="EMBL" id="QREG01000033">
    <property type="protein sequence ID" value="RED92060.1"/>
    <property type="molecule type" value="Genomic_DNA"/>
</dbReference>
<name>A0A3D9KW39_MARFU</name>
<dbReference type="AlphaFoldDB" id="A0A3D9KW39"/>
<sequence>MKFLSFLFLSIGCIALAAQSKIAINQATLAAPEAFRAEATVYLYDEDGTISLARKGTNGIICLGDDPNKEGFSVAAYSEELQPFMERGRALRAEGLTYQEIFDQREAEVRSGALEMPDKSTLYVLTGEFDDDNSPTNTHLRYVFYIPFATSESTGLPTSPASPGGPWIMDPGTHRAHIMITPPRKD</sequence>
<dbReference type="Proteomes" id="UP000256779">
    <property type="component" value="Unassembled WGS sequence"/>
</dbReference>
<proteinExistence type="predicted"/>
<evidence type="ECO:0000313" key="2">
    <source>
        <dbReference type="EMBL" id="RED92060.1"/>
    </source>
</evidence>
<feature type="signal peptide" evidence="1">
    <location>
        <begin position="1"/>
        <end position="17"/>
    </location>
</feature>
<dbReference type="OrthoDB" id="9793669at2"/>
<dbReference type="RefSeq" id="WP_115870355.1">
    <property type="nucleotide sequence ID" value="NZ_QREG01000033.1"/>
</dbReference>
<reference evidence="2 3" key="1">
    <citation type="submission" date="2018-07" db="EMBL/GenBank/DDBJ databases">
        <title>Genomic Encyclopedia of Type Strains, Phase IV (KMG-IV): sequencing the most valuable type-strain genomes for metagenomic binning, comparative biology and taxonomic classification.</title>
        <authorList>
            <person name="Goeker M."/>
        </authorList>
    </citation>
    <scope>NUCLEOTIDE SEQUENCE [LARGE SCALE GENOMIC DNA]</scope>
    <source>
        <strain evidence="2 3">DSM 4134</strain>
    </source>
</reference>
<evidence type="ECO:0000256" key="1">
    <source>
        <dbReference type="SAM" id="SignalP"/>
    </source>
</evidence>